<evidence type="ECO:0000256" key="5">
    <source>
        <dbReference type="ARBA" id="ARBA00023136"/>
    </source>
</evidence>
<keyword evidence="10" id="KW-1185">Reference proteome</keyword>
<keyword evidence="6" id="KW-0449">Lipoprotein</keyword>
<keyword evidence="5" id="KW-0472">Membrane</keyword>
<comment type="subcellular location">
    <subcellularLocation>
        <location evidence="1">Vacuole membrane</location>
        <topology evidence="1">Lipid-anchor</topology>
    </subcellularLocation>
</comment>
<dbReference type="InterPro" id="IPR000225">
    <property type="entry name" value="Armadillo"/>
</dbReference>
<evidence type="ECO:0000256" key="4">
    <source>
        <dbReference type="ARBA" id="ARBA00022737"/>
    </source>
</evidence>
<keyword evidence="3" id="KW-0926">Vacuole</keyword>
<dbReference type="InterPro" id="IPR045156">
    <property type="entry name" value="Vac8"/>
</dbReference>
<dbReference type="SMART" id="SM00185">
    <property type="entry name" value="ARM"/>
    <property type="match status" value="4"/>
</dbReference>
<dbReference type="GO" id="GO:0005774">
    <property type="term" value="C:vacuolar membrane"/>
    <property type="evidence" value="ECO:0007669"/>
    <property type="project" value="UniProtKB-SubCell"/>
</dbReference>
<evidence type="ECO:0000256" key="3">
    <source>
        <dbReference type="ARBA" id="ARBA00022554"/>
    </source>
</evidence>
<dbReference type="PANTHER" id="PTHR47249:SF1">
    <property type="entry name" value="VACUOLAR PROTEIN 8"/>
    <property type="match status" value="1"/>
</dbReference>
<evidence type="ECO:0000256" key="8">
    <source>
        <dbReference type="SAM" id="MobiDB-lite"/>
    </source>
</evidence>
<evidence type="ECO:0000313" key="9">
    <source>
        <dbReference type="EMBL" id="KAI3436084.1"/>
    </source>
</evidence>
<dbReference type="GO" id="GO:0071562">
    <property type="term" value="P:nucleus-vacuole junction assembly"/>
    <property type="evidence" value="ECO:0007669"/>
    <property type="project" value="InterPro"/>
</dbReference>
<evidence type="ECO:0000313" key="10">
    <source>
        <dbReference type="Proteomes" id="UP001055712"/>
    </source>
</evidence>
<feature type="compositionally biased region" description="Polar residues" evidence="8">
    <location>
        <begin position="444"/>
        <end position="457"/>
    </location>
</feature>
<reference evidence="9" key="2">
    <citation type="submission" date="2020-11" db="EMBL/GenBank/DDBJ databases">
        <authorList>
            <person name="Cecchin M."/>
            <person name="Marcolungo L."/>
            <person name="Rossato M."/>
            <person name="Girolomoni L."/>
            <person name="Cosentino E."/>
            <person name="Cuine S."/>
            <person name="Li-Beisson Y."/>
            <person name="Delledonne M."/>
            <person name="Ballottari M."/>
        </authorList>
    </citation>
    <scope>NUCLEOTIDE SEQUENCE</scope>
    <source>
        <strain evidence="9">211/11P</strain>
        <tissue evidence="9">Whole cell</tissue>
    </source>
</reference>
<dbReference type="Gene3D" id="1.25.10.10">
    <property type="entry name" value="Leucine-rich Repeat Variant"/>
    <property type="match status" value="2"/>
</dbReference>
<organism evidence="9 10">
    <name type="scientific">Chlorella vulgaris</name>
    <name type="common">Green alga</name>
    <dbReference type="NCBI Taxonomy" id="3077"/>
    <lineage>
        <taxon>Eukaryota</taxon>
        <taxon>Viridiplantae</taxon>
        <taxon>Chlorophyta</taxon>
        <taxon>core chlorophytes</taxon>
        <taxon>Trebouxiophyceae</taxon>
        <taxon>Chlorellales</taxon>
        <taxon>Chlorellaceae</taxon>
        <taxon>Chlorella clade</taxon>
        <taxon>Chlorella</taxon>
    </lineage>
</organism>
<keyword evidence="4" id="KW-0677">Repeat</keyword>
<dbReference type="AlphaFoldDB" id="A0A9D4TVW4"/>
<evidence type="ECO:0000256" key="1">
    <source>
        <dbReference type="ARBA" id="ARBA00004592"/>
    </source>
</evidence>
<reference evidence="9" key="1">
    <citation type="journal article" date="2019" name="Plant J.">
        <title>Chlorella vulgaris genome assembly and annotation reveals the molecular basis for metabolic acclimation to high light conditions.</title>
        <authorList>
            <person name="Cecchin M."/>
            <person name="Marcolungo L."/>
            <person name="Rossato M."/>
            <person name="Girolomoni L."/>
            <person name="Cosentino E."/>
            <person name="Cuine S."/>
            <person name="Li-Beisson Y."/>
            <person name="Delledonne M."/>
            <person name="Ballottari M."/>
        </authorList>
    </citation>
    <scope>NUCLEOTIDE SEQUENCE</scope>
    <source>
        <strain evidence="9">211/11P</strain>
    </source>
</reference>
<dbReference type="Proteomes" id="UP001055712">
    <property type="component" value="Unassembled WGS sequence"/>
</dbReference>
<dbReference type="InterPro" id="IPR016024">
    <property type="entry name" value="ARM-type_fold"/>
</dbReference>
<protein>
    <recommendedName>
        <fullName evidence="7">Vacuolar protein 8</fullName>
    </recommendedName>
</protein>
<gene>
    <name evidence="9" type="ORF">D9Q98_002142</name>
</gene>
<feature type="compositionally biased region" description="Low complexity" evidence="8">
    <location>
        <begin position="70"/>
        <end position="89"/>
    </location>
</feature>
<accession>A0A9D4TVW4</accession>
<sequence length="663" mass="68829">MIPGHVGTIVEQVLDCQYIRRHGGQGAAQQAAHDTAGSEPVHLQTDLTFATHGASSPRSVLPPLGSRESAATATAAAAAAEKQAGPAQADVHIPAHSEPPAQAPKATAKEAGPSKQQATNNEPAPAGASPTRTSTQPGQAEAAPVSGNTVLGLLQQLKSGTAQHKQDTARTLFNLLYGDKVKAPIVSAGAFAPLVKLLNDGTATAQTHAAVALACLVKGHTYNRTAAGAVPGVFAALKELLGSSDVKVQGTAAWALGRLVLNHADNKTAAGAVPGVFVALKELLGSSDVAVQEDAARAPAFLQREAAWALACLVGSHAENQTAAGAVPGVFAALMELLGSSGVAAQGTAAWALGRLVGSHAENKTAAGAVPGVFAALKELLGSSDVAVQREAALTIGDLVKGHADNQVAAGAVPGLCVQANLVDGNTATQAAAIAEGGAIAHENQPSASRHPATNTDDVLRRSTRKNKSTKSLAEDSDIESMAVDSDGEDSRCDSRDAASVLQAEYACQRPLRVVRLGAVQVSNECQRMENLAGQQKTLREAVMGAMPRDQVVLREEVCRRLKSRWNYRATMTKKEHYPSGPRQGTVYYVKAMPMEEANTLVATWVPWALQQIRERTQQQIDDLRAVVEAAEAQLAGMHIDDEIAAGVDAEPELIDEPINDTA</sequence>
<dbReference type="GO" id="GO:0043495">
    <property type="term" value="F:protein-membrane adaptor activity"/>
    <property type="evidence" value="ECO:0007669"/>
    <property type="project" value="InterPro"/>
</dbReference>
<dbReference type="SUPFAM" id="SSF48371">
    <property type="entry name" value="ARM repeat"/>
    <property type="match status" value="1"/>
</dbReference>
<comment type="caution">
    <text evidence="9">The sequence shown here is derived from an EMBL/GenBank/DDBJ whole genome shotgun (WGS) entry which is preliminary data.</text>
</comment>
<evidence type="ECO:0000256" key="6">
    <source>
        <dbReference type="ARBA" id="ARBA00023288"/>
    </source>
</evidence>
<dbReference type="OrthoDB" id="7537227at2759"/>
<comment type="similarity">
    <text evidence="2">Belongs to the beta-catenin family.</text>
</comment>
<feature type="region of interest" description="Disordered" evidence="8">
    <location>
        <begin position="51"/>
        <end position="143"/>
    </location>
</feature>
<name>A0A9D4TVW4_CHLVU</name>
<evidence type="ECO:0000256" key="7">
    <source>
        <dbReference type="ARBA" id="ARBA00026209"/>
    </source>
</evidence>
<feature type="region of interest" description="Disordered" evidence="8">
    <location>
        <begin position="441"/>
        <end position="494"/>
    </location>
</feature>
<dbReference type="InterPro" id="IPR011989">
    <property type="entry name" value="ARM-like"/>
</dbReference>
<dbReference type="EMBL" id="SIDB01000002">
    <property type="protein sequence ID" value="KAI3436084.1"/>
    <property type="molecule type" value="Genomic_DNA"/>
</dbReference>
<evidence type="ECO:0000256" key="2">
    <source>
        <dbReference type="ARBA" id="ARBA00005462"/>
    </source>
</evidence>
<dbReference type="PANTHER" id="PTHR47249">
    <property type="entry name" value="VACUOLAR PROTEIN 8"/>
    <property type="match status" value="1"/>
</dbReference>
<dbReference type="Pfam" id="PF13513">
    <property type="entry name" value="HEAT_EZ"/>
    <property type="match status" value="1"/>
</dbReference>
<proteinExistence type="inferred from homology"/>